<evidence type="ECO:0000256" key="1">
    <source>
        <dbReference type="ARBA" id="ARBA00022801"/>
    </source>
</evidence>
<keyword evidence="1" id="KW-0378">Hydrolase</keyword>
<keyword evidence="3" id="KW-0347">Helicase</keyword>
<dbReference type="InterPro" id="IPR014001">
    <property type="entry name" value="Helicase_ATP-bd"/>
</dbReference>
<organism evidence="3 4">
    <name type="scientific">Pseudomonas phage Phabio</name>
    <dbReference type="NCBI Taxonomy" id="2006668"/>
    <lineage>
        <taxon>Viruses</taxon>
        <taxon>Duplodnaviria</taxon>
        <taxon>Heunggongvirae</taxon>
        <taxon>Uroviricota</taxon>
        <taxon>Caudoviricetes</taxon>
        <taxon>Chimalliviridae</taxon>
        <taxon>Phabiovirus</taxon>
        <taxon>Phabiovirus phabio</taxon>
    </lineage>
</organism>
<dbReference type="GO" id="GO:0004386">
    <property type="term" value="F:helicase activity"/>
    <property type="evidence" value="ECO:0007669"/>
    <property type="project" value="UniProtKB-KW"/>
</dbReference>
<reference evidence="3 4" key="1">
    <citation type="submission" date="2017-05" db="EMBL/GenBank/DDBJ databases">
        <authorList>
            <person name="Song R."/>
            <person name="Chenine A.L."/>
            <person name="Ruprecht R.M."/>
        </authorList>
    </citation>
    <scope>NUCLEOTIDE SEQUENCE [LARGE SCALE GENOMIC DNA]</scope>
</reference>
<accession>A0A1Y0T249</accession>
<keyword evidence="3" id="KW-0547">Nucleotide-binding</keyword>
<dbReference type="PANTHER" id="PTHR45766">
    <property type="entry name" value="DNA ANNEALING HELICASE AND ENDONUCLEASE ZRANB3 FAMILY MEMBER"/>
    <property type="match status" value="1"/>
</dbReference>
<sequence length="707" mass="81032">MVHSMEMFDSLRSVFGDVDVKQTPKKIVVSGIRAHDIVRDMNKFWKTTKITQNLFDTVSGGSFSFDKFFAPDVMYMLENIKYYRNRYTSIKAINSIREAMMQNTWLKNTLPVDPATVKGRLDFSKLKNLTFSPKPYQMEYFENYTYRLDQYGLNGDLIAAAPGTGKTYMTSAIAEMVGADLIFVFCPKIAVDTVWVDSINEMFKEPQTIWNSLDGGPYEGQRWVICHYDQMDKVADMIRNVKNWQGKEVVTILDESHNFNDPNSARSTMYLGICNTLGSRNNIQASGTPVKALGAEIITLLRTVDPLFTLDVEARFRKMFGREASKGLDIIKQRMGLVSFLIEKKELDLQPPIMRPYPIKIPNGERFTLPEIKKVMIAFIKEREKYYRERLPSDQKFWDQCVMTARAAIRTKEEKLQFDEYLHLVHMIAKTPDPRYLGNEMKAANAYEKNTFEKLLPRQMIERFRDVKSVIKYVRLKIQGEVLGRVVGGMRIEAHVAMVPYIDWVGITEDTEKKTIAFTTFVECVEEAEKVCTKLRLRPLTVYGKNSNELAGTVKRFDEDDKLNPLIATYASLSTAVRLTMADTMVLINSPFRGYILEQAISRIFRMGQDSQTYVYQCTLDTGDVPNISTRSADILAWSQAQVEAIMGIKAPYEMGDAMESIDPAALNYDENKWLYNSLTAMYGLADISIEKEQFELPKTATPAWLR</sequence>
<dbReference type="InterPro" id="IPR027417">
    <property type="entry name" value="P-loop_NTPase"/>
</dbReference>
<dbReference type="PANTHER" id="PTHR45766:SF6">
    <property type="entry name" value="SWI_SNF-RELATED MATRIX-ASSOCIATED ACTIN-DEPENDENT REGULATOR OF CHROMATIN SUBFAMILY A-LIKE PROTEIN 1"/>
    <property type="match status" value="1"/>
</dbReference>
<dbReference type="GO" id="GO:0003677">
    <property type="term" value="F:DNA binding"/>
    <property type="evidence" value="ECO:0007669"/>
    <property type="project" value="InterPro"/>
</dbReference>
<protein>
    <submittedName>
        <fullName evidence="3">Putative SNF2-domain helicase</fullName>
    </submittedName>
</protein>
<dbReference type="Pfam" id="PF04851">
    <property type="entry name" value="ResIII"/>
    <property type="match status" value="1"/>
</dbReference>
<dbReference type="SUPFAM" id="SSF52540">
    <property type="entry name" value="P-loop containing nucleoside triphosphate hydrolases"/>
    <property type="match status" value="2"/>
</dbReference>
<keyword evidence="3" id="KW-0067">ATP-binding</keyword>
<dbReference type="InterPro" id="IPR006935">
    <property type="entry name" value="Helicase/UvrB_N"/>
</dbReference>
<feature type="domain" description="Helicase ATP-binding" evidence="2">
    <location>
        <begin position="129"/>
        <end position="315"/>
    </location>
</feature>
<keyword evidence="4" id="KW-1185">Reference proteome</keyword>
<dbReference type="EMBL" id="MF042360">
    <property type="protein sequence ID" value="ARV76927.1"/>
    <property type="molecule type" value="Genomic_DNA"/>
</dbReference>
<name>A0A1Y0T249_9CAUD</name>
<dbReference type="SMART" id="SM00487">
    <property type="entry name" value="DEXDc"/>
    <property type="match status" value="1"/>
</dbReference>
<dbReference type="GO" id="GO:0016787">
    <property type="term" value="F:hydrolase activity"/>
    <property type="evidence" value="ECO:0007669"/>
    <property type="project" value="UniProtKB-KW"/>
</dbReference>
<dbReference type="Proteomes" id="UP000225448">
    <property type="component" value="Segment"/>
</dbReference>
<dbReference type="Gene3D" id="3.40.50.300">
    <property type="entry name" value="P-loop containing nucleotide triphosphate hydrolases"/>
    <property type="match status" value="2"/>
</dbReference>
<evidence type="ECO:0000313" key="3">
    <source>
        <dbReference type="EMBL" id="ARV76927.1"/>
    </source>
</evidence>
<evidence type="ECO:0000313" key="4">
    <source>
        <dbReference type="Proteomes" id="UP000225448"/>
    </source>
</evidence>
<evidence type="ECO:0000259" key="2">
    <source>
        <dbReference type="SMART" id="SM00487"/>
    </source>
</evidence>
<dbReference type="GO" id="GO:0005524">
    <property type="term" value="F:ATP binding"/>
    <property type="evidence" value="ECO:0007669"/>
    <property type="project" value="InterPro"/>
</dbReference>
<proteinExistence type="predicted"/>
<gene>
    <name evidence="3" type="ORF">PHABIO_296</name>
</gene>